<feature type="region of interest" description="Disordered" evidence="3">
    <location>
        <begin position="1139"/>
        <end position="1169"/>
    </location>
</feature>
<feature type="compositionally biased region" description="Polar residues" evidence="3">
    <location>
        <begin position="77"/>
        <end position="98"/>
    </location>
</feature>
<feature type="region of interest" description="Disordered" evidence="3">
    <location>
        <begin position="793"/>
        <end position="820"/>
    </location>
</feature>
<evidence type="ECO:0000256" key="1">
    <source>
        <dbReference type="ARBA" id="ARBA00022669"/>
    </source>
</evidence>
<gene>
    <name evidence="4" type="ORF">ACHAWU_002023</name>
</gene>
<feature type="compositionally biased region" description="Low complexity" evidence="3">
    <location>
        <begin position="607"/>
        <end position="621"/>
    </location>
</feature>
<feature type="compositionally biased region" description="Basic residues" evidence="3">
    <location>
        <begin position="64"/>
        <end position="74"/>
    </location>
</feature>
<feature type="compositionally biased region" description="Basic and acidic residues" evidence="3">
    <location>
        <begin position="1144"/>
        <end position="1156"/>
    </location>
</feature>
<feature type="region of interest" description="Disordered" evidence="3">
    <location>
        <begin position="701"/>
        <end position="755"/>
    </location>
</feature>
<evidence type="ECO:0000256" key="3">
    <source>
        <dbReference type="SAM" id="MobiDB-lite"/>
    </source>
</evidence>
<reference evidence="4 5" key="1">
    <citation type="submission" date="2024-10" db="EMBL/GenBank/DDBJ databases">
        <title>Updated reference genomes for cyclostephanoid diatoms.</title>
        <authorList>
            <person name="Roberts W.R."/>
            <person name="Alverson A.J."/>
        </authorList>
    </citation>
    <scope>NUCLEOTIDE SEQUENCE [LARGE SCALE GENOMIC DNA]</scope>
    <source>
        <strain evidence="4 5">AJA232-27</strain>
    </source>
</reference>
<keyword evidence="5" id="KW-1185">Reference proteome</keyword>
<dbReference type="PANTHER" id="PTHR47849:SF8">
    <property type="entry name" value="LECTIN"/>
    <property type="match status" value="1"/>
</dbReference>
<feature type="region of interest" description="Disordered" evidence="3">
    <location>
        <begin position="289"/>
        <end position="310"/>
    </location>
</feature>
<comment type="caution">
    <text evidence="4">The sequence shown here is derived from an EMBL/GenBank/DDBJ whole genome shotgun (WGS) entry which is preliminary data.</text>
</comment>
<dbReference type="InterPro" id="IPR036861">
    <property type="entry name" value="Endochitinase-like_sf"/>
</dbReference>
<feature type="compositionally biased region" description="Low complexity" evidence="3">
    <location>
        <begin position="565"/>
        <end position="576"/>
    </location>
</feature>
<evidence type="ECO:0000256" key="2">
    <source>
        <dbReference type="ARBA" id="ARBA00023157"/>
    </source>
</evidence>
<feature type="compositionally biased region" description="Low complexity" evidence="3">
    <location>
        <begin position="24"/>
        <end position="35"/>
    </location>
</feature>
<protein>
    <submittedName>
        <fullName evidence="4">Uncharacterized protein</fullName>
    </submittedName>
</protein>
<feature type="region of interest" description="Disordered" evidence="3">
    <location>
        <begin position="526"/>
        <end position="642"/>
    </location>
</feature>
<feature type="region of interest" description="Disordered" evidence="3">
    <location>
        <begin position="1"/>
        <end position="35"/>
    </location>
</feature>
<dbReference type="GO" id="GO:0008061">
    <property type="term" value="F:chitin binding"/>
    <property type="evidence" value="ECO:0007669"/>
    <property type="project" value="UniProtKB-KW"/>
</dbReference>
<feature type="compositionally biased region" description="Low complexity" evidence="3">
    <location>
        <begin position="793"/>
        <end position="806"/>
    </location>
</feature>
<feature type="compositionally biased region" description="Polar residues" evidence="3">
    <location>
        <begin position="701"/>
        <end position="715"/>
    </location>
</feature>
<proteinExistence type="predicted"/>
<dbReference type="Gene3D" id="3.30.60.10">
    <property type="entry name" value="Endochitinase-like"/>
    <property type="match status" value="1"/>
</dbReference>
<dbReference type="EMBL" id="JALLBG020000059">
    <property type="protein sequence ID" value="KAL3768991.1"/>
    <property type="molecule type" value="Genomic_DNA"/>
</dbReference>
<feature type="region of interest" description="Disordered" evidence="3">
    <location>
        <begin position="57"/>
        <end position="108"/>
    </location>
</feature>
<name>A0ABD3MYL5_9STRA</name>
<accession>A0ABD3MYL5</accession>
<feature type="region of interest" description="Disordered" evidence="3">
    <location>
        <begin position="387"/>
        <end position="413"/>
    </location>
</feature>
<feature type="compositionally biased region" description="Polar residues" evidence="3">
    <location>
        <begin position="578"/>
        <end position="597"/>
    </location>
</feature>
<keyword evidence="2" id="KW-1015">Disulfide bond</keyword>
<keyword evidence="1" id="KW-0147">Chitin-binding</keyword>
<dbReference type="Proteomes" id="UP001530293">
    <property type="component" value="Unassembled WGS sequence"/>
</dbReference>
<feature type="compositionally biased region" description="Polar residues" evidence="3">
    <location>
        <begin position="741"/>
        <end position="755"/>
    </location>
</feature>
<feature type="compositionally biased region" description="Low complexity" evidence="3">
    <location>
        <begin position="872"/>
        <end position="900"/>
    </location>
</feature>
<feature type="compositionally biased region" description="Low complexity" evidence="3">
    <location>
        <begin position="545"/>
        <end position="555"/>
    </location>
</feature>
<feature type="compositionally biased region" description="Polar residues" evidence="3">
    <location>
        <begin position="918"/>
        <end position="933"/>
    </location>
</feature>
<feature type="compositionally biased region" description="Low complexity" evidence="3">
    <location>
        <begin position="633"/>
        <end position="642"/>
    </location>
</feature>
<evidence type="ECO:0000313" key="4">
    <source>
        <dbReference type="EMBL" id="KAL3768991.1"/>
    </source>
</evidence>
<dbReference type="CDD" id="cd00035">
    <property type="entry name" value="ChtBD1"/>
    <property type="match status" value="1"/>
</dbReference>
<dbReference type="AlphaFoldDB" id="A0ABD3MYL5"/>
<feature type="region of interest" description="Disordered" evidence="3">
    <location>
        <begin position="859"/>
        <end position="964"/>
    </location>
</feature>
<evidence type="ECO:0000313" key="5">
    <source>
        <dbReference type="Proteomes" id="UP001530293"/>
    </source>
</evidence>
<organism evidence="4 5">
    <name type="scientific">Discostella pseudostelligera</name>
    <dbReference type="NCBI Taxonomy" id="259834"/>
    <lineage>
        <taxon>Eukaryota</taxon>
        <taxon>Sar</taxon>
        <taxon>Stramenopiles</taxon>
        <taxon>Ochrophyta</taxon>
        <taxon>Bacillariophyta</taxon>
        <taxon>Coscinodiscophyceae</taxon>
        <taxon>Thalassiosirophycidae</taxon>
        <taxon>Stephanodiscales</taxon>
        <taxon>Stephanodiscaceae</taxon>
        <taxon>Discostella</taxon>
    </lineage>
</organism>
<sequence length="1213" mass="129344">MEMVAKSMERRRRHRARDGDEGGCSYRSSTSTSTSTSTCCYCCQQCQSMMTTTSASATNTATTVRRKQLHRRRQRNDSSLSLSTTVNSATAMRGTTTPSSCRRNRHHRRRRSCLPSLLLSLFLSLHPHLHHHNHHHQSIMTMLAQGYVITWNNGPEDNYFCGTTYDDPTTDCTLRQNCRSGRDDECDGYADGIGIKCFADTPCDSKEGGGSAFVPHSTASILIPTNSPAAAGTDDYEYISDHPSDHWYCGIGFDDAESRCEVHCPNQTGCPIGEICYFGTSCDARTDAPTVRRTNSPTMKPTKKVPPGPTMKPTFPPLTETQAGFFCGSSWSDVTTNCKKRCPSGEDPECPGGETCFAFTGCLQENGYGSDPAGWVEGYDEWGNPLPEAEGFSDAAIDDDGNGEGGGGGEGDSSCVQTVVTITADNWPNEITWTIINVDTDEEVAAGINDELVPLEPIKATHCLPILEKPACYQFTIKDGAGDGICCGSGDGNYVVKYDGKVIKEGASFYDSESVEFGCDKTAEEAEMETATAAPSLSPTKKRLGSGSSGSNSGSRPANSISDESTTYFPSPSPTTKRLGSTQQSSNAEESSKPSTNTDEESRPALSSSSSSSSSSPTSSSLEYVAMGGDNDSSSSSSTTTTTPNYRCVAKALVDDGYQVTAELCDAYIDCYNKYIDTGDSWYCAPDEVCIETDCGMIDSSSSAGDNTSDNYSSQEEATTTVEESEENATENPTVPALLRPTSSTGSKPVATPTTLMPTKLESMSKEDSSLIPTIVAEEPLETAGNSTETLTLEPTLEPTGSPTETVTLEPTGSPTEAPLGPCEGEPCPLSTYCRSQYGFCGPGEDYCTDTAIWSKDCPANEPTLPPSEAITSSSPSLTPSPASRDVSPSPSSSSVSSSSFEKPQGGGKGESGIKVSPSPSSAPNNDTTSIPTIYSDIEDTDDINSDWPSSKPDNDTTSMPTKYSDIEEPVDINSDTQIDIISESPTFEPSARVSMESNSAVVSSSSSLEKNEFSCTGEPCEEDSWCRSSYGSCGPGFIYCNAKTIWDNSCPPIAQALETRPTRTPTITMTEVPTIMKEMGEVISAPSLPALPMPTLPTITEGSAESANFLSQSSLDINAPSSNGEGTLGEEGSFAIAISDEGEEKKVETESREETGVSSTSSTEPPEFDEWLAFTASMNSGEMTRHVSSRTLHPSVIFFASVLLVYELPWIS</sequence>
<dbReference type="PANTHER" id="PTHR47849">
    <property type="entry name" value="CHITIN-BINDING LECTIN 1"/>
    <property type="match status" value="1"/>
</dbReference>